<proteinExistence type="predicted"/>
<gene>
    <name evidence="1" type="ORF">SDC9_194548</name>
</gene>
<evidence type="ECO:0000313" key="1">
    <source>
        <dbReference type="EMBL" id="MPN46949.1"/>
    </source>
</evidence>
<protein>
    <submittedName>
        <fullName evidence="1">Uncharacterized protein</fullName>
    </submittedName>
</protein>
<name>A0A645I947_9ZZZZ</name>
<reference evidence="1" key="1">
    <citation type="submission" date="2019-08" db="EMBL/GenBank/DDBJ databases">
        <authorList>
            <person name="Kucharzyk K."/>
            <person name="Murdoch R.W."/>
            <person name="Higgins S."/>
            <person name="Loffler F."/>
        </authorList>
    </citation>
    <scope>NUCLEOTIDE SEQUENCE</scope>
</reference>
<organism evidence="1">
    <name type="scientific">bioreactor metagenome</name>
    <dbReference type="NCBI Taxonomy" id="1076179"/>
    <lineage>
        <taxon>unclassified sequences</taxon>
        <taxon>metagenomes</taxon>
        <taxon>ecological metagenomes</taxon>
    </lineage>
</organism>
<dbReference type="AlphaFoldDB" id="A0A645I947"/>
<dbReference type="EMBL" id="VSSQ01108025">
    <property type="protein sequence ID" value="MPN46949.1"/>
    <property type="molecule type" value="Genomic_DNA"/>
</dbReference>
<accession>A0A645I947</accession>
<sequence>MQLYALLFGGILPFLLPDADNGVRGQRHLAFEPVEYRLRLDHQPVADVDAVEKGLRFVGLERAGHADGAIVIGHVEADDLEVALGKGAVVDGEDLSHNGHADEIQVELVYRRNLLLERLAENQLFALLRGIRAAPEGRFIGILPLRFRCGNPGRFPYNGVLLRAFAARRGLKCLLERFRIDLRAAAE</sequence>
<comment type="caution">
    <text evidence="1">The sequence shown here is derived from an EMBL/GenBank/DDBJ whole genome shotgun (WGS) entry which is preliminary data.</text>
</comment>